<organism evidence="2 3">
    <name type="scientific">Paractinoplanes toevensis</name>
    <dbReference type="NCBI Taxonomy" id="571911"/>
    <lineage>
        <taxon>Bacteria</taxon>
        <taxon>Bacillati</taxon>
        <taxon>Actinomycetota</taxon>
        <taxon>Actinomycetes</taxon>
        <taxon>Micromonosporales</taxon>
        <taxon>Micromonosporaceae</taxon>
        <taxon>Paractinoplanes</taxon>
    </lineage>
</organism>
<feature type="transmembrane region" description="Helical" evidence="1">
    <location>
        <begin position="24"/>
        <end position="43"/>
    </location>
</feature>
<dbReference type="RefSeq" id="WP_281419716.1">
    <property type="nucleotide sequence ID" value="NZ_BOQN01000024.1"/>
</dbReference>
<keyword evidence="3" id="KW-1185">Reference proteome</keyword>
<evidence type="ECO:0000313" key="3">
    <source>
        <dbReference type="Proteomes" id="UP000677082"/>
    </source>
</evidence>
<keyword evidence="1" id="KW-0472">Membrane</keyword>
<keyword evidence="1" id="KW-1133">Transmembrane helix</keyword>
<dbReference type="Proteomes" id="UP000677082">
    <property type="component" value="Unassembled WGS sequence"/>
</dbReference>
<dbReference type="AlphaFoldDB" id="A0A919W380"/>
<sequence>MSSEPLATTTAITDATDAAAAEKGLLIAVLLLVLMGVSAMLFMV</sequence>
<protein>
    <submittedName>
        <fullName evidence="2">Uncharacterized protein</fullName>
    </submittedName>
</protein>
<gene>
    <name evidence="2" type="ORF">Ato02nite_020380</name>
</gene>
<keyword evidence="1" id="KW-0812">Transmembrane</keyword>
<evidence type="ECO:0000256" key="1">
    <source>
        <dbReference type="SAM" id="Phobius"/>
    </source>
</evidence>
<comment type="caution">
    <text evidence="2">The sequence shown here is derived from an EMBL/GenBank/DDBJ whole genome shotgun (WGS) entry which is preliminary data.</text>
</comment>
<accession>A0A919W380</accession>
<reference evidence="2 3" key="1">
    <citation type="submission" date="2021-03" db="EMBL/GenBank/DDBJ databases">
        <title>Whole genome shotgun sequence of Actinoplanes toevensis NBRC 105298.</title>
        <authorList>
            <person name="Komaki H."/>
            <person name="Tamura T."/>
        </authorList>
    </citation>
    <scope>NUCLEOTIDE SEQUENCE [LARGE SCALE GENOMIC DNA]</scope>
    <source>
        <strain evidence="2 3">NBRC 105298</strain>
    </source>
</reference>
<evidence type="ECO:0000313" key="2">
    <source>
        <dbReference type="EMBL" id="GIM90245.1"/>
    </source>
</evidence>
<proteinExistence type="predicted"/>
<dbReference type="EMBL" id="BOQN01000024">
    <property type="protein sequence ID" value="GIM90245.1"/>
    <property type="molecule type" value="Genomic_DNA"/>
</dbReference>
<name>A0A919W380_9ACTN</name>